<keyword evidence="1" id="KW-0732">Signal</keyword>
<reference evidence="2 3" key="1">
    <citation type="submission" date="2018-05" db="EMBL/GenBank/DDBJ databases">
        <title>Complete genome sequence of Pseudomonas kribbensis 46-2(T).</title>
        <authorList>
            <person name="Jeong H."/>
            <person name="Lee S.-G."/>
            <person name="Rha E."/>
            <person name="Kim H."/>
        </authorList>
    </citation>
    <scope>NUCLEOTIDE SEQUENCE [LARGE SCALE GENOMIC DNA]</scope>
    <source>
        <strain evidence="2 3">46-2</strain>
    </source>
</reference>
<sequence>MKKIILALAVSLLFACTQHETAPPPTTTSSEQVGLMGLASNDGAAVAATLNARYAQTTRNCFNSETAPIFLCSGIVIRATTYGDGYNVWDPSPNNVSNGFVAFSYMRNDAKSPALYNHSNNGYIARPVSAAIPGQIKLQYTCFFPIDGATDGRADKGCGQHILHGAISRFCSLQGITTANQFVAHYMANTSAREQKQCSWDVRDNSPYQTAALFREALATMPRIPKNGRNDENELVSAVWAKQPAANMPIEAFFYTDAAGLIQAKKNQSSYYAQANSIIVPVIKLTINSTSWAASFSYNPADQNYL</sequence>
<dbReference type="RefSeq" id="WP_114885734.1">
    <property type="nucleotide sequence ID" value="NZ_CP029608.1"/>
</dbReference>
<evidence type="ECO:0008006" key="4">
    <source>
        <dbReference type="Google" id="ProtNLM"/>
    </source>
</evidence>
<feature type="chain" id="PRO_5016709031" description="Halovibrin HvnA" evidence="1">
    <location>
        <begin position="23"/>
        <end position="306"/>
    </location>
</feature>
<dbReference type="EMBL" id="CP029608">
    <property type="protein sequence ID" value="AXI63639.1"/>
    <property type="molecule type" value="Genomic_DNA"/>
</dbReference>
<dbReference type="PROSITE" id="PS51257">
    <property type="entry name" value="PROKAR_LIPOPROTEIN"/>
    <property type="match status" value="1"/>
</dbReference>
<proteinExistence type="predicted"/>
<accession>A0A345RWH3</accession>
<dbReference type="AlphaFoldDB" id="A0A345RWH3"/>
<name>A0A345RWH3_9PSED</name>
<organism evidence="2 3">
    <name type="scientific">Pseudomonas kribbensis</name>
    <dbReference type="NCBI Taxonomy" id="1628086"/>
    <lineage>
        <taxon>Bacteria</taxon>
        <taxon>Pseudomonadati</taxon>
        <taxon>Pseudomonadota</taxon>
        <taxon>Gammaproteobacteria</taxon>
        <taxon>Pseudomonadales</taxon>
        <taxon>Pseudomonadaceae</taxon>
        <taxon>Pseudomonas</taxon>
    </lineage>
</organism>
<evidence type="ECO:0000313" key="3">
    <source>
        <dbReference type="Proteomes" id="UP000253720"/>
    </source>
</evidence>
<feature type="signal peptide" evidence="1">
    <location>
        <begin position="1"/>
        <end position="22"/>
    </location>
</feature>
<evidence type="ECO:0000256" key="1">
    <source>
        <dbReference type="SAM" id="SignalP"/>
    </source>
</evidence>
<dbReference type="Proteomes" id="UP000253720">
    <property type="component" value="Chromosome"/>
</dbReference>
<keyword evidence="3" id="KW-1185">Reference proteome</keyword>
<dbReference type="KEGG" id="pke:DLD99_25240"/>
<evidence type="ECO:0000313" key="2">
    <source>
        <dbReference type="EMBL" id="AXI63639.1"/>
    </source>
</evidence>
<gene>
    <name evidence="2" type="ORF">DLD99_25240</name>
</gene>
<protein>
    <recommendedName>
        <fullName evidence="4">Halovibrin HvnA</fullName>
    </recommendedName>
</protein>